<dbReference type="PaxDb" id="4113-PGSC0003DMT400019929"/>
<evidence type="ECO:0000313" key="3">
    <source>
        <dbReference type="Proteomes" id="UP000011115"/>
    </source>
</evidence>
<evidence type="ECO:0000256" key="1">
    <source>
        <dbReference type="SAM" id="MobiDB-lite"/>
    </source>
</evidence>
<keyword evidence="3" id="KW-1185">Reference proteome</keyword>
<feature type="region of interest" description="Disordered" evidence="1">
    <location>
        <begin position="1"/>
        <end position="32"/>
    </location>
</feature>
<organism evidence="2 3">
    <name type="scientific">Solanum tuberosum</name>
    <name type="common">Potato</name>
    <dbReference type="NCBI Taxonomy" id="4113"/>
    <lineage>
        <taxon>Eukaryota</taxon>
        <taxon>Viridiplantae</taxon>
        <taxon>Streptophyta</taxon>
        <taxon>Embryophyta</taxon>
        <taxon>Tracheophyta</taxon>
        <taxon>Spermatophyta</taxon>
        <taxon>Magnoliopsida</taxon>
        <taxon>eudicotyledons</taxon>
        <taxon>Gunneridae</taxon>
        <taxon>Pentapetalae</taxon>
        <taxon>asterids</taxon>
        <taxon>lamiids</taxon>
        <taxon>Solanales</taxon>
        <taxon>Solanaceae</taxon>
        <taxon>Solanoideae</taxon>
        <taxon>Solaneae</taxon>
        <taxon>Solanum</taxon>
    </lineage>
</organism>
<sequence>MAEELCGDSDTHREHLGVSQTKQAKKKKSRRPIDLEDIAGSISFALECISHDTHLFVVPFGTTDPWQYYPNYHRPVGASSTSQELPSRRYEDLPLQAIRRARPLSVGTPFSTSISPQLSAMRIGYSSSEQSNAMADTPPLTQCFVHLDVSPSSTATPSSTPDDTMPALAPCQKDRLGRVMIEPDWILFTSLRQYQIKPKRLEAVLNCASLHTGGAKTVGTIAREISGLEGIGSSRQAEALDGVQIAAMSAQIAKLISALAESKRRRVAEQESMSETVHQIKEQVMNLARRPTTSAPDDTDYESDEDDYVNVTPQFRSLDIYELLEILKRILKDFISL</sequence>
<name>M1ACT0_SOLTU</name>
<protein>
    <submittedName>
        <fullName evidence="2">Uncharacterized protein</fullName>
    </submittedName>
</protein>
<dbReference type="HOGENOM" id="CLU_071175_0_0_1"/>
<evidence type="ECO:0000313" key="2">
    <source>
        <dbReference type="EnsemblPlants" id="PGSC0003DMT400019929"/>
    </source>
</evidence>
<dbReference type="Proteomes" id="UP000011115">
    <property type="component" value="Unassembled WGS sequence"/>
</dbReference>
<proteinExistence type="predicted"/>
<reference evidence="3" key="1">
    <citation type="journal article" date="2011" name="Nature">
        <title>Genome sequence and analysis of the tuber crop potato.</title>
        <authorList>
            <consortium name="The Potato Genome Sequencing Consortium"/>
        </authorList>
    </citation>
    <scope>NUCLEOTIDE SEQUENCE [LARGE SCALE GENOMIC DNA]</scope>
    <source>
        <strain evidence="3">cv. DM1-3 516 R44</strain>
    </source>
</reference>
<dbReference type="InParanoid" id="M1ACT0"/>
<dbReference type="AlphaFoldDB" id="M1ACT0"/>
<accession>M1ACT0</accession>
<reference evidence="2" key="2">
    <citation type="submission" date="2015-06" db="UniProtKB">
        <authorList>
            <consortium name="EnsemblPlants"/>
        </authorList>
    </citation>
    <scope>IDENTIFICATION</scope>
    <source>
        <strain evidence="2">DM1-3 516 R44</strain>
    </source>
</reference>
<dbReference type="EnsemblPlants" id="PGSC0003DMT400019929">
    <property type="protein sequence ID" value="PGSC0003DMT400019929"/>
    <property type="gene ID" value="PGSC0003DMG400007712"/>
</dbReference>
<dbReference type="Gramene" id="PGSC0003DMT400019929">
    <property type="protein sequence ID" value="PGSC0003DMT400019929"/>
    <property type="gene ID" value="PGSC0003DMG400007712"/>
</dbReference>